<proteinExistence type="predicted"/>
<dbReference type="AlphaFoldDB" id="A0A4S4ASL8"/>
<accession>A0A4S4ASL8</accession>
<feature type="transmembrane region" description="Helical" evidence="1">
    <location>
        <begin position="52"/>
        <end position="69"/>
    </location>
</feature>
<feature type="transmembrane region" description="Helical" evidence="1">
    <location>
        <begin position="20"/>
        <end position="46"/>
    </location>
</feature>
<keyword evidence="1" id="KW-0472">Membrane</keyword>
<evidence type="ECO:0000256" key="1">
    <source>
        <dbReference type="SAM" id="Phobius"/>
    </source>
</evidence>
<reference evidence="2 3" key="1">
    <citation type="submission" date="2019-04" db="EMBL/GenBank/DDBJ databases">
        <title>Azoarcus nasutitermitis sp. nov. isolated from termite nest.</title>
        <authorList>
            <person name="Lin S.-Y."/>
            <person name="Hameed A."/>
            <person name="Hsu Y.-H."/>
            <person name="Young C.-C."/>
        </authorList>
    </citation>
    <scope>NUCLEOTIDE SEQUENCE [LARGE SCALE GENOMIC DNA]</scope>
    <source>
        <strain evidence="2 3">CC-YHH838</strain>
    </source>
</reference>
<evidence type="ECO:0000313" key="2">
    <source>
        <dbReference type="EMBL" id="THF62863.1"/>
    </source>
</evidence>
<gene>
    <name evidence="2" type="ORF">E6C76_16480</name>
</gene>
<sequence length="479" mass="53152">MNLAKDSIGLRKGWIAEQALIGVGLFVGSLVAANAGVIPILGVFLAYFVPDAFLLGITIIGGSVAAALFRGTVPKVFAVTLLIVVGGLNTRLPQICSDIFSANIYSINVFTELAGVVGQPIHLDTEVPVISARQDQYGHATPRCRGDGCVMTRGFRTLYPWIESDYWRENVRDVVLAAGFSIARDGERAPVLTVRQENQNSLSRIRFELRDEDGKLLSSYSGRYRNGFLFEARDGAQSGHLWPLLTVEYVLHGNFVSKLFAYLVELAPKYPLANFMKSATRLSHPQGTVSLSRPAVGIDGKLYPSMRVALEVVEVKDYDPVWVIKRESSSNRSEWAEISSDPERASRCRMFLKPEVAGAQSMKTWHLFVHDPTGRKKVKITGNTICDLDAIWFLDYVVEKGRVTLTKFSTGGDLIYRLSFDQPDGASGYAGAIMTPTFRTDDGFLTFEWWNTKQAGADRHIRRAMKVRLKEPSDVVDSR</sequence>
<comment type="caution">
    <text evidence="2">The sequence shown here is derived from an EMBL/GenBank/DDBJ whole genome shotgun (WGS) entry which is preliminary data.</text>
</comment>
<keyword evidence="1" id="KW-1133">Transmembrane helix</keyword>
<dbReference type="EMBL" id="SSOC01000006">
    <property type="protein sequence ID" value="THF62863.1"/>
    <property type="molecule type" value="Genomic_DNA"/>
</dbReference>
<protein>
    <submittedName>
        <fullName evidence="2">Uncharacterized protein</fullName>
    </submittedName>
</protein>
<keyword evidence="1" id="KW-0812">Transmembrane</keyword>
<keyword evidence="3" id="KW-1185">Reference proteome</keyword>
<feature type="transmembrane region" description="Helical" evidence="1">
    <location>
        <begin position="76"/>
        <end position="92"/>
    </location>
</feature>
<dbReference type="OrthoDB" id="10004721at2"/>
<evidence type="ECO:0000313" key="3">
    <source>
        <dbReference type="Proteomes" id="UP000308430"/>
    </source>
</evidence>
<dbReference type="Proteomes" id="UP000308430">
    <property type="component" value="Unassembled WGS sequence"/>
</dbReference>
<organism evidence="2 3">
    <name type="scientific">Pseudothauera nasutitermitis</name>
    <dbReference type="NCBI Taxonomy" id="2565930"/>
    <lineage>
        <taxon>Bacteria</taxon>
        <taxon>Pseudomonadati</taxon>
        <taxon>Pseudomonadota</taxon>
        <taxon>Betaproteobacteria</taxon>
        <taxon>Rhodocyclales</taxon>
        <taxon>Zoogloeaceae</taxon>
        <taxon>Pseudothauera</taxon>
    </lineage>
</organism>
<name>A0A4S4ASL8_9RHOO</name>
<dbReference type="RefSeq" id="WP_136349344.1">
    <property type="nucleotide sequence ID" value="NZ_SSOC01000006.1"/>
</dbReference>